<evidence type="ECO:0000313" key="1">
    <source>
        <dbReference type="EMBL" id="KAJ8673800.1"/>
    </source>
</evidence>
<dbReference type="Proteomes" id="UP001239111">
    <property type="component" value="Chromosome 3"/>
</dbReference>
<reference evidence="1" key="1">
    <citation type="submission" date="2023-04" db="EMBL/GenBank/DDBJ databases">
        <title>A chromosome-level genome assembly of the parasitoid wasp Eretmocerus hayati.</title>
        <authorList>
            <person name="Zhong Y."/>
            <person name="Liu S."/>
            <person name="Liu Y."/>
        </authorList>
    </citation>
    <scope>NUCLEOTIDE SEQUENCE</scope>
    <source>
        <strain evidence="1">ZJU_SS_LIU_2023</strain>
    </source>
</reference>
<organism evidence="1 2">
    <name type="scientific">Eretmocerus hayati</name>
    <dbReference type="NCBI Taxonomy" id="131215"/>
    <lineage>
        <taxon>Eukaryota</taxon>
        <taxon>Metazoa</taxon>
        <taxon>Ecdysozoa</taxon>
        <taxon>Arthropoda</taxon>
        <taxon>Hexapoda</taxon>
        <taxon>Insecta</taxon>
        <taxon>Pterygota</taxon>
        <taxon>Neoptera</taxon>
        <taxon>Endopterygota</taxon>
        <taxon>Hymenoptera</taxon>
        <taxon>Apocrita</taxon>
        <taxon>Proctotrupomorpha</taxon>
        <taxon>Chalcidoidea</taxon>
        <taxon>Aphelinidae</taxon>
        <taxon>Aphelininae</taxon>
        <taxon>Eretmocerus</taxon>
    </lineage>
</organism>
<comment type="caution">
    <text evidence="1">The sequence shown here is derived from an EMBL/GenBank/DDBJ whole genome shotgun (WGS) entry which is preliminary data.</text>
</comment>
<gene>
    <name evidence="1" type="ORF">QAD02_005062</name>
</gene>
<dbReference type="EMBL" id="CM056743">
    <property type="protein sequence ID" value="KAJ8673800.1"/>
    <property type="molecule type" value="Genomic_DNA"/>
</dbReference>
<name>A0ACC2NW75_9HYME</name>
<accession>A0ACC2NW75</accession>
<evidence type="ECO:0000313" key="2">
    <source>
        <dbReference type="Proteomes" id="UP001239111"/>
    </source>
</evidence>
<sequence length="710" mass="78560">MGRGKPRQVFRGGRKSRNDLHIPLRPGVDYRAQNRILEVFGCNLDEVEAIVRSLSHDKYDVIVFRKVILPYDKETAQERLKILTKKYRNSFFTQATRETVVRNLYLKLYEGEKTILSSKQLYQSLAEAEPIKIYDRSGPGIAKVYEQSVREIGLSNVLPTYGMNIPMVGENLLLRRMPFLITPEYNSTISSEPMVGINVPTRYVGGPYSYTPMHPEDGGLDSINAVLWSLYADAKLWHFILLDDLDKALVKFTADGTELFNFNASLPAEERLPLLDYPNYKSGCPFPDNHKAFLRSLRYIDEAGVTSQFVIQQAGDIIYVAPGVLHQVINLCTNEAEAVNVGSRLWGGVSRQVRRCYCKGSQIVPIDRPPDYVGHHAISRRFQHECPYDGCTCAYDVGSDFREHLLWHNDGDLEAARARFPQFFDGPVVDYFIPGGDLSRHHIVTEYVEGSMLISTVKPALPIEPIRGLDVSVLRAEFTEVTQGRLSPKPADLPPTSVFVGVEYSDLDNSVDNDVSASLANHYSVSDMSHIGLNPLSGVPTDFKDAGISIPGASAFRNNSSTSSSLTVPSLVVVSQVDPDPSVMIASATVPVSPPLTTSDSPASFPLASEDCDTRNDIISGTPKSKSRLVTKSPLGRVVKEVKKKSSRRLQTCGKCGRRLVGGHLSRHLRTCGVLMSCEFCGLELPALGLSRHRACCPSRRIALVVALPE</sequence>
<proteinExistence type="predicted"/>
<protein>
    <submittedName>
        <fullName evidence="1">Uncharacterized protein</fullName>
    </submittedName>
</protein>
<keyword evidence="2" id="KW-1185">Reference proteome</keyword>